<feature type="binding site" evidence="2">
    <location>
        <position position="354"/>
    </location>
    <ligand>
        <name>Zn(2+)</name>
        <dbReference type="ChEBI" id="CHEBI:29105"/>
        <note>catalytic</note>
    </ligand>
</feature>
<protein>
    <submittedName>
        <fullName evidence="7">Aminopeptidase N</fullName>
        <ecNumber evidence="7">3.4.11.2</ecNumber>
    </submittedName>
</protein>
<feature type="active site" description="Proton acceptor" evidence="1">
    <location>
        <position position="332"/>
    </location>
</feature>
<feature type="domain" description="Peptidase M1 membrane alanine aminopeptidase" evidence="4">
    <location>
        <begin position="264"/>
        <end position="466"/>
    </location>
</feature>
<reference evidence="7 8" key="1">
    <citation type="submission" date="2017-06" db="EMBL/GenBank/DDBJ databases">
        <authorList>
            <consortium name="Pathogen Informatics"/>
        </authorList>
    </citation>
    <scope>NUCLEOTIDE SEQUENCE [LARGE SCALE GENOMIC DNA]</scope>
    <source>
        <strain evidence="7 8">NCTC13490</strain>
    </source>
</reference>
<dbReference type="SUPFAM" id="SSF63737">
    <property type="entry name" value="Leukotriene A4 hydrolase N-terminal domain"/>
    <property type="match status" value="1"/>
</dbReference>
<keyword evidence="7" id="KW-0378">Hydrolase</keyword>
<dbReference type="InterPro" id="IPR034015">
    <property type="entry name" value="M1_LTA4H"/>
</dbReference>
<dbReference type="InterPro" id="IPR054399">
    <property type="entry name" value="Fervidolysin-like_N_prodom"/>
</dbReference>
<feature type="active site" description="Proton donor" evidence="1">
    <location>
        <position position="406"/>
    </location>
</feature>
<dbReference type="InterPro" id="IPR045357">
    <property type="entry name" value="Aminopeptidase_N-like_N"/>
</dbReference>
<keyword evidence="7" id="KW-0645">Protease</keyword>
<evidence type="ECO:0000313" key="8">
    <source>
        <dbReference type="Proteomes" id="UP000215196"/>
    </source>
</evidence>
<dbReference type="Proteomes" id="UP000215196">
    <property type="component" value="Chromosome 1"/>
</dbReference>
<feature type="signal peptide" evidence="3">
    <location>
        <begin position="1"/>
        <end position="17"/>
    </location>
</feature>
<dbReference type="Gene3D" id="1.10.390.10">
    <property type="entry name" value="Neutral Protease Domain 2"/>
    <property type="match status" value="1"/>
</dbReference>
<dbReference type="GO" id="GO:0008237">
    <property type="term" value="F:metallopeptidase activity"/>
    <property type="evidence" value="ECO:0007669"/>
    <property type="project" value="InterPro"/>
</dbReference>
<dbReference type="InterPro" id="IPR014782">
    <property type="entry name" value="Peptidase_M1_dom"/>
</dbReference>
<accession>A0A239WBF9</accession>
<dbReference type="CDD" id="cd09603">
    <property type="entry name" value="M1_APN_like"/>
    <property type="match status" value="1"/>
</dbReference>
<evidence type="ECO:0000256" key="2">
    <source>
        <dbReference type="PIRSR" id="PIRSR634015-3"/>
    </source>
</evidence>
<dbReference type="KEGG" id="ctak:4412677_00008"/>
<dbReference type="GO" id="GO:0008270">
    <property type="term" value="F:zinc ion binding"/>
    <property type="evidence" value="ECO:0007669"/>
    <property type="project" value="InterPro"/>
</dbReference>
<feature type="domain" description="Fervidolysin-like N-terminal prodomain" evidence="6">
    <location>
        <begin position="540"/>
        <end position="610"/>
    </location>
</feature>
<keyword evidence="2" id="KW-0862">Zinc</keyword>
<dbReference type="PANTHER" id="PTHR45726">
    <property type="entry name" value="LEUKOTRIENE A-4 HYDROLASE"/>
    <property type="match status" value="1"/>
</dbReference>
<dbReference type="Gene3D" id="2.60.40.1730">
    <property type="entry name" value="tricorn interacting facor f3 domain"/>
    <property type="match status" value="1"/>
</dbReference>
<dbReference type="InterPro" id="IPR042097">
    <property type="entry name" value="Aminopeptidase_N-like_N_sf"/>
</dbReference>
<dbReference type="PANTHER" id="PTHR45726:SF3">
    <property type="entry name" value="LEUKOTRIENE A-4 HYDROLASE"/>
    <property type="match status" value="1"/>
</dbReference>
<feature type="binding site" evidence="2">
    <location>
        <position position="335"/>
    </location>
    <ligand>
        <name>Zn(2+)</name>
        <dbReference type="ChEBI" id="CHEBI:29105"/>
        <note>catalytic</note>
    </ligand>
</feature>
<evidence type="ECO:0000313" key="7">
    <source>
        <dbReference type="EMBL" id="SNV31263.1"/>
    </source>
</evidence>
<dbReference type="InterPro" id="IPR027268">
    <property type="entry name" value="Peptidase_M4/M1_CTD_sf"/>
</dbReference>
<proteinExistence type="predicted"/>
<dbReference type="GO" id="GO:0016285">
    <property type="term" value="F:alanyl aminopeptidase activity"/>
    <property type="evidence" value="ECO:0007669"/>
    <property type="project" value="UniProtKB-EC"/>
</dbReference>
<dbReference type="EMBL" id="LT906465">
    <property type="protein sequence ID" value="SNV31263.1"/>
    <property type="molecule type" value="Genomic_DNA"/>
</dbReference>
<dbReference type="Pfam" id="PF17900">
    <property type="entry name" value="Peptidase_M1_N"/>
    <property type="match status" value="1"/>
</dbReference>
<gene>
    <name evidence="7" type="primary">pepN_1</name>
    <name evidence="7" type="ORF">SAMEA4412677_00008</name>
</gene>
<dbReference type="SUPFAM" id="SSF55486">
    <property type="entry name" value="Metalloproteases ('zincins'), catalytic domain"/>
    <property type="match status" value="1"/>
</dbReference>
<evidence type="ECO:0000256" key="1">
    <source>
        <dbReference type="PIRSR" id="PIRSR634015-1"/>
    </source>
</evidence>
<feature type="domain" description="Aminopeptidase N-like N-terminal" evidence="5">
    <location>
        <begin position="41"/>
        <end position="220"/>
    </location>
</feature>
<dbReference type="RefSeq" id="WP_095069194.1">
    <property type="nucleotide sequence ID" value="NZ_LT906465.1"/>
</dbReference>
<feature type="binding site" evidence="2">
    <location>
        <position position="331"/>
    </location>
    <ligand>
        <name>Zn(2+)</name>
        <dbReference type="ChEBI" id="CHEBI:29105"/>
        <note>catalytic</note>
    </ligand>
</feature>
<dbReference type="Pfam" id="PF01433">
    <property type="entry name" value="Peptidase_M1"/>
    <property type="match status" value="1"/>
</dbReference>
<dbReference type="EC" id="3.4.11.2" evidence="7"/>
<evidence type="ECO:0000259" key="5">
    <source>
        <dbReference type="Pfam" id="PF17900"/>
    </source>
</evidence>
<evidence type="ECO:0000259" key="6">
    <source>
        <dbReference type="Pfam" id="PF22148"/>
    </source>
</evidence>
<evidence type="ECO:0000259" key="4">
    <source>
        <dbReference type="Pfam" id="PF01433"/>
    </source>
</evidence>
<dbReference type="Pfam" id="PF22148">
    <property type="entry name" value="Fervidolysin_NPro-like"/>
    <property type="match status" value="1"/>
</dbReference>
<name>A0A239WBF9_9FLAO</name>
<keyword evidence="7" id="KW-0031">Aminopeptidase</keyword>
<evidence type="ECO:0000256" key="3">
    <source>
        <dbReference type="SAM" id="SignalP"/>
    </source>
</evidence>
<dbReference type="AlphaFoldDB" id="A0A239WBF9"/>
<keyword evidence="2" id="KW-0479">Metal-binding</keyword>
<comment type="cofactor">
    <cofactor evidence="2">
        <name>Zn(2+)</name>
        <dbReference type="ChEBI" id="CHEBI:29105"/>
    </cofactor>
    <text evidence="2">Binds 1 zinc ion per subunit.</text>
</comment>
<keyword evidence="8" id="KW-1185">Reference proteome</keyword>
<feature type="chain" id="PRO_5012421589" evidence="3">
    <location>
        <begin position="18"/>
        <end position="632"/>
    </location>
</feature>
<sequence length="632" mass="72262">MKIIAALFLASSGLAFGQNFTKIDTLRGSDTEFRNYWDVKKYELSVEPDFDKKSVSGSNKISFEITKDILNPVFQIDFHQPMNIVALKTSFPKIDNYKRDGDFIFIQSKKHFKKGEKYSIDITFAGNPQIAKNAPWDGGWVFKKDDNGNPFMSVAQEGLGVSHWLPTKDIWYDEPDNGITMKIITSKDMVGVGNGRLIAKKEENGKLAWTWQVKNPINGYSIVPSVGKYVNFKDTYNGEKGKLDLDYWVLDYNIDKAKKQFEQVKPMMKAFEYWFGPYPFYEDSYKLVETPYLGMEHQSNVAYGNGYKNGYLGRDLSGTGVGLKWDFIIIHETGHEWFANNITAADKADMWIHESFTAYSETLFTENYLDRNSADTYVIGTRKAVSNDIPIIGTYGVAKSGSGDMYYKGANMLHTIRTVMNDDEKFRQILRGLNKDFYHQTVTTKQVEDYISQKSGIDFSSVFNQYLRTTKIPVLEYSQDGNILKFRYTETVKDLNLPLRINDSQTIAPTQEWQTVALNSSEPVRFNKNYYVEYRQISMKKALPEEKFVSDKLILFYDKGKKEAVKKAILKYGLEISSEYNALGGFAVKIPSGKNINDAMTYLRKQKGVTSVSRDQIIKLDDPVKSANQISK</sequence>
<organism evidence="7 8">
    <name type="scientific">Chryseobacterium taklimakanense</name>
    <dbReference type="NCBI Taxonomy" id="536441"/>
    <lineage>
        <taxon>Bacteria</taxon>
        <taxon>Pseudomonadati</taxon>
        <taxon>Bacteroidota</taxon>
        <taxon>Flavobacteriia</taxon>
        <taxon>Flavobacteriales</taxon>
        <taxon>Weeksellaceae</taxon>
        <taxon>Chryseobacterium group</taxon>
        <taxon>Chryseobacterium</taxon>
    </lineage>
</organism>
<keyword evidence="3" id="KW-0732">Signal</keyword>